<dbReference type="InterPro" id="IPR052575">
    <property type="entry name" value="SSU_processome_comp_20"/>
</dbReference>
<gene>
    <name evidence="5" type="ORF">AW171_hschr53213</name>
</gene>
<dbReference type="OrthoDB" id="360653at2759"/>
<organism evidence="5 6">
    <name type="scientific">Eremothecium sinecaudum</name>
    <dbReference type="NCBI Taxonomy" id="45286"/>
    <lineage>
        <taxon>Eukaryota</taxon>
        <taxon>Fungi</taxon>
        <taxon>Dikarya</taxon>
        <taxon>Ascomycota</taxon>
        <taxon>Saccharomycotina</taxon>
        <taxon>Saccharomycetes</taxon>
        <taxon>Saccharomycetales</taxon>
        <taxon>Saccharomycetaceae</taxon>
        <taxon>Eremothecium</taxon>
    </lineage>
</organism>
<dbReference type="InterPro" id="IPR011989">
    <property type="entry name" value="ARM-like"/>
</dbReference>
<sequence>MAKQKTTTKSTKRYRYSSFKDKIDDLRIEPAKNLDKRVHEYVESSHFLSSFEHWKEFNLSGGFINFAREINDLVQTLPQILYHAEKIFDTLVENIGKHDDKSLQPLLDLLSQFCHDLGPDFLKFYERALTTIIDLLDEAISFENSSVFEWGFNCLAYMFKYLTRYLSQDLLPTFNLLFPLLSHKKEYMSRFSAEALSYLIRKMSSTNLFNFVEYAMGKLVDTESNNFYDGLQTLFSESLKSTSESLHSKSGTIVDTLLKVLLKKELHAVTVSLFSDVFMDISRHASAENIAQLYELILGKLSHYMEQESESADLDKISKVLSVLAFAESGRKVPSWDTLTECVKMVLNHQNKDSMLPETTSFMFAVIIRNSNVRTLTSFHKLACEYYLERYPSHFTEFFKLLLDSDSDKVISFNMIKFLQKFINNHWQDSQMKLALFFLHLIEKPGLEEKLHISIPAQFTNQLLDDLNQFKNVMESDVLIQIYWRILIIKRSTVNNHPSLKSLAERLLSISSPNDFTKDVVGNLLFFVFSTAQSEENLLSQVVGSFCKFHDSTLFIEGVNHIISSGRLSPHLLFDNQEIMSSVTDNLLLPDRNIRAASLRLIMKMYSAYGNPTPQIINDLSIIEEIPLTFDNGRDITTRIRKLGSDFSKLKPGKLVCEIFFKHLFGLLTVRFSPIWDGITEILPQVYEKDQRLVWCLMLHLIRILDNNSPADYSGIQCAISDRDVFWKVSINRLNDSIQAADNIFELYHSLDSSFNDILTRNRVNKEYPGMIRNQALKLLLLLPSLAEKNSRDIVPLLLNSDSSDFVDIEEPEKTYTSSTWSENDRNLLLKIFGKFKNIKAIYKSEEVRERLLILLGSRTIEAQKLALGGILCYKDPVLVKYRDNLENLLDDALFKDEMTKLLATDEARMIDGSSEARLMPLVLRILFGRVQTPNTSGIKKSRKASVITVLPGFKEMYVAEFLALGCKRFNFTYFFENSGKIDPNEATVSVLRRMVGFVNVVGSSVTVLGSKFPRAIETIIKPLIYTMCMSTYVVEQGMVANNIDKIAATLRQQAMKCFYNIFEQLGDVLDWAPLTAVIYENVIMPRIPNFEHENLQQPSSIMKIMTYWTKFRSLYKFLYYDNYSAVLQLSNVLANVNAKESVVAVILDAFNNIIKNPVKEDEYVELVVLVASTSLYALPALLERLSDQNVLSIVIDLLFNVTEGGYIQGDDTRRQFVSSLVSFLEKDISILKANDKEKIFSSLAFLVTSFNCTWKEIEPLYLVSSKYYSTFQEKSLRQSLNKLFSSIALRFGEIEQVAELLTALNSYSTSRIQEYDFGLILPAFKVFMDSQYKSFNERQWLPIIYCMLYFINDKNELAIRTNASHTLNRFVDYMNTKTSLEDAKGCAAVIEEILMPHIKLGLRKATEEIQSEYITVLSYIIANAKYFKELDDAKVLLFNDDEEANFFTNINHIQLHRRQRAIKRLGQISHQLSPNTISQYMVPMIEHYVFCHEEKYRNVCNEAIATIGILSNHITWNQYKALLRRYIALLKSKQSHLKEIVSVIINITSSFKNSAESQKNFDENKPSIVKFPKNSEEPTQYVKAEIYPVLHKILSHRDEETIVARIPLSQALVNLILGLSQEDTISLLPGILINTCQVLRSSSEELREAVRKNLSSIATSLGPEYVSYIIRELKSALSRGSQIHVLSYTVHYLLMSISKTLNHGDLDDSAQLIVNIIMEDMFGTSGQEKEAEGYVSKMKEVKFNKSFDTGEILAANISLSKFAVLLRPVKAVLQENLSLKNQRKLDELLRRYSLGLNHNEEASSPDVLILCHEIYMQSLSDRSSMKSLKGKELSENAEFFLIDLKAKNTVVQAENSHYAFTLQKFSLDILKTVLSRHSNLLQTNYLNGFMALLKEALTSENEAVVISAMRLLIIIMKLEFAEEYEEIFKSCARNVLNFVKDSPSTSSELCQTGLKFLSSLIKYKDIKLKETALDYILGRIQPDLMESSKQGLAFAFLKSLLSKHVMLPKLYDIFDAVAEIMVTNHAKEIRDVARSVYFQFLMEYDQSKGRLEKQFKFLVNNLQYPSQEGRQSVMELLNLIINKSGPELLMKLSSSFFVVLANVVLNDDSPKCRKMATLLLTNLFKKLGPKNMVTIEKYILAWLKQIENPLFITLGLRIYKIYLTVFDDGVKSLHEIAVARIKSIIADTEVGSESKWEDVYTALETFAVYVEKKKESVYLNNFNSTWDNIIGCLLYPHEWVRLSSSRLVNVLLDNKDSLETPLNDYKIQTIAYRSFRVLGAPSGTKDVGSKQSSVKVLVSIIMKWNANYTPFILKNNDEENQYEDALDFAVSRTAGIIRSEDNPADSSASKLAAIQLLAMIIQILDNEQLKKYAEKIILPLYTFVETGDIKEIREEDNELVNKAQECMDILESKLSVSDFTSAYSNVKQLVSQRRFDRRARRANLALNAPAVAAERKLKKHLRSRQKRKHEKDENGYYQRKNKKKRV</sequence>
<evidence type="ECO:0000313" key="5">
    <source>
        <dbReference type="EMBL" id="AMD21275.1"/>
    </source>
</evidence>
<dbReference type="Pfam" id="PF20416">
    <property type="entry name" value="UTP20"/>
    <property type="match status" value="1"/>
</dbReference>
<dbReference type="SUPFAM" id="SSF48371">
    <property type="entry name" value="ARM repeat"/>
    <property type="match status" value="2"/>
</dbReference>
<dbReference type="InterPro" id="IPR057525">
    <property type="entry name" value="UTP20_C"/>
</dbReference>
<dbReference type="PANTHER" id="PTHR17695:SF11">
    <property type="entry name" value="SMALL SUBUNIT PROCESSOME COMPONENT 20 HOMOLOG"/>
    <property type="match status" value="1"/>
</dbReference>
<dbReference type="Pfam" id="PF07539">
    <property type="entry name" value="UTP20_N"/>
    <property type="match status" value="1"/>
</dbReference>
<feature type="domain" description="U3 small nucleolar RNA-associated protein 20 N-terminal" evidence="2">
    <location>
        <begin position="821"/>
        <end position="1406"/>
    </location>
</feature>
<evidence type="ECO:0000256" key="1">
    <source>
        <dbReference type="SAM" id="MobiDB-lite"/>
    </source>
</evidence>
<feature type="compositionally biased region" description="Basic residues" evidence="1">
    <location>
        <begin position="2458"/>
        <end position="2470"/>
    </location>
</feature>
<dbReference type="PANTHER" id="PTHR17695">
    <property type="entry name" value="SMALL SUBUNIT PROCESSOME COMPONENT 20 HOMOLOG"/>
    <property type="match status" value="1"/>
</dbReference>
<name>A0A0X8HTS3_9SACH</name>
<evidence type="ECO:0000259" key="2">
    <source>
        <dbReference type="Pfam" id="PF07539"/>
    </source>
</evidence>
<proteinExistence type="predicted"/>
<reference evidence="5 6" key="1">
    <citation type="submission" date="2016-01" db="EMBL/GenBank/DDBJ databases">
        <title>Genome sequence of the yeast Holleya sinecauda.</title>
        <authorList>
            <person name="Dietrich F.S."/>
        </authorList>
    </citation>
    <scope>NUCLEOTIDE SEQUENCE [LARGE SCALE GENOMIC DNA]</scope>
    <source>
        <strain evidence="5 6">ATCC 58844</strain>
    </source>
</reference>
<evidence type="ECO:0000259" key="3">
    <source>
        <dbReference type="Pfam" id="PF20416"/>
    </source>
</evidence>
<dbReference type="Pfam" id="PF23099">
    <property type="entry name" value="UTP20_C"/>
    <property type="match status" value="1"/>
</dbReference>
<dbReference type="GO" id="GO:0032040">
    <property type="term" value="C:small-subunit processome"/>
    <property type="evidence" value="ECO:0007669"/>
    <property type="project" value="TreeGrafter"/>
</dbReference>
<dbReference type="GO" id="GO:0030686">
    <property type="term" value="C:90S preribosome"/>
    <property type="evidence" value="ECO:0007669"/>
    <property type="project" value="TreeGrafter"/>
</dbReference>
<feature type="domain" description="U3 small nucleolar RNA-associated protein 20 C-terminal" evidence="4">
    <location>
        <begin position="2181"/>
        <end position="2472"/>
    </location>
</feature>
<dbReference type="InterPro" id="IPR016024">
    <property type="entry name" value="ARM-type_fold"/>
</dbReference>
<feature type="domain" description="U3 small nucleolar RNA-associated protein 20" evidence="3">
    <location>
        <begin position="1598"/>
        <end position="1815"/>
    </location>
</feature>
<evidence type="ECO:0000313" key="6">
    <source>
        <dbReference type="Proteomes" id="UP000243052"/>
    </source>
</evidence>
<dbReference type="Gene3D" id="1.25.10.10">
    <property type="entry name" value="Leucine-rich Repeat Variant"/>
    <property type="match status" value="3"/>
</dbReference>
<evidence type="ECO:0000259" key="4">
    <source>
        <dbReference type="Pfam" id="PF23099"/>
    </source>
</evidence>
<dbReference type="GeneID" id="28724556"/>
<dbReference type="EMBL" id="CP014245">
    <property type="protein sequence ID" value="AMD21275.1"/>
    <property type="molecule type" value="Genomic_DNA"/>
</dbReference>
<dbReference type="STRING" id="45286.A0A0X8HTS3"/>
<accession>A0A0X8HTS3</accession>
<protein>
    <submittedName>
        <fullName evidence="5">HEL005Wp</fullName>
    </submittedName>
</protein>
<dbReference type="RefSeq" id="XP_017988271.1">
    <property type="nucleotide sequence ID" value="XM_018132448.1"/>
</dbReference>
<feature type="region of interest" description="Disordered" evidence="1">
    <location>
        <begin position="2458"/>
        <end position="2487"/>
    </location>
</feature>
<dbReference type="InterPro" id="IPR011430">
    <property type="entry name" value="UTP20_N"/>
</dbReference>
<dbReference type="InterPro" id="IPR046523">
    <property type="entry name" value="UTP20_dom"/>
</dbReference>
<dbReference type="Proteomes" id="UP000243052">
    <property type="component" value="Chromosome v"/>
</dbReference>
<keyword evidence="6" id="KW-1185">Reference proteome</keyword>